<evidence type="ECO:0000313" key="3">
    <source>
        <dbReference type="EMBL" id="RID94170.1"/>
    </source>
</evidence>
<evidence type="ECO:0000256" key="1">
    <source>
        <dbReference type="SAM" id="Coils"/>
    </source>
</evidence>
<dbReference type="EMBL" id="QWKU01000001">
    <property type="protein sequence ID" value="RID94170.1"/>
    <property type="molecule type" value="Genomic_DNA"/>
</dbReference>
<dbReference type="InterPro" id="IPR040824">
    <property type="entry name" value="LPD3"/>
</dbReference>
<feature type="coiled-coil region" evidence="1">
    <location>
        <begin position="395"/>
        <end position="422"/>
    </location>
</feature>
<feature type="coiled-coil region" evidence="1">
    <location>
        <begin position="1193"/>
        <end position="1227"/>
    </location>
</feature>
<dbReference type="Pfam" id="PF18798">
    <property type="entry name" value="LPD3"/>
    <property type="match status" value="1"/>
</dbReference>
<keyword evidence="4" id="KW-1185">Reference proteome</keyword>
<evidence type="ECO:0000259" key="2">
    <source>
        <dbReference type="Pfam" id="PF18798"/>
    </source>
</evidence>
<feature type="domain" description="Large polyvalent protein-associated" evidence="2">
    <location>
        <begin position="609"/>
        <end position="731"/>
    </location>
</feature>
<accession>A0ABX9MBD3</accession>
<dbReference type="RefSeq" id="WP_119055919.1">
    <property type="nucleotide sequence ID" value="NZ_QWKU01000001.1"/>
</dbReference>
<keyword evidence="1" id="KW-0175">Coiled coil</keyword>
<evidence type="ECO:0000313" key="4">
    <source>
        <dbReference type="Proteomes" id="UP000266262"/>
    </source>
</evidence>
<comment type="caution">
    <text evidence="3">The sequence shown here is derived from an EMBL/GenBank/DDBJ whole genome shotgun (WGS) entry which is preliminary data.</text>
</comment>
<dbReference type="Proteomes" id="UP000266262">
    <property type="component" value="Unassembled WGS sequence"/>
</dbReference>
<organism evidence="3 4">
    <name type="scientific">Dialister pneumosintes</name>
    <dbReference type="NCBI Taxonomy" id="39950"/>
    <lineage>
        <taxon>Bacteria</taxon>
        <taxon>Bacillati</taxon>
        <taxon>Bacillota</taxon>
        <taxon>Negativicutes</taxon>
        <taxon>Veillonellales</taxon>
        <taxon>Veillonellaceae</taxon>
        <taxon>Dialister</taxon>
    </lineage>
</organism>
<protein>
    <recommendedName>
        <fullName evidence="2">Large polyvalent protein-associated domain-containing protein</fullName>
    </recommendedName>
</protein>
<proteinExistence type="predicted"/>
<name>A0ABX9MBD3_9FIRM</name>
<gene>
    <name evidence="3" type="ORF">DX915_01110</name>
</gene>
<reference evidence="3 4" key="1">
    <citation type="submission" date="2018-08" db="EMBL/GenBank/DDBJ databases">
        <title>Draft genome sequence of Dialister pneumosintes KCOM 1685.</title>
        <authorList>
            <person name="Kook J.-K."/>
            <person name="Park S.-N."/>
            <person name="Lim Y.K."/>
        </authorList>
    </citation>
    <scope>NUCLEOTIDE SEQUENCE [LARGE SCALE GENOMIC DNA]</scope>
    <source>
        <strain evidence="3 4">KCOM 1685</strain>
    </source>
</reference>
<sequence length="1308" mass="147490">MFILPAVENVSAMWNQGVRGYTEVVAPLGTLAPQVLQYTGQLATGAGIVAGGALAGMGTVGGMVAGAPIAMASAIVGALGVAGMSIWKGTYRAQLGANYWRKMQMRDKNGKNIYTHDDAVKQAKDEAFWQATIETALDVSAFGRITSQIIKNEGIRRVLTEAGIKSFKDKIARISAKETIKNISLGVGEQVVQEGLQDAVTTVNERVSGKVNHSMNDILESATDAMIEALPAAIGMIAPSAIGGGLARYRGLKNQRGAIDAYIKNSPMGAETAKQEIAREREQGLISNLIKARNESKLFKSTPDLYTKTLTKQLKAQNMDTLYVNVAQASETEEGRRAINELVSQGLVSEKSVNKALQDDTPLEVNAGMYFQKATEETANAMMDYTTMTKDGLTMKDIKEERERLNARYQEFEDERSIKESQAIEEILATFAPEEEGQKETLASILHEGLEHVDDTYLEKIRETEQALEDLTPIDEEENGDYQDLQKRIKALKELKPTIDKIKKSDINARISLSRESFKNVYEPFVRGLKETNEEVAQGARDSAFLLAKMVDRLSQDYHIPVTQLMPTFGGQTVTEGYNQPVTSGISSNERVQVVDLTDKVKNGVPNNKSIKEYLRTLIGQPLSTADNKALVEIVKDKIRHVTFSSNKRLSSVDLKTRKHAVSNVKDLIQNAVLIESEKNHKTKPLDGLTGYKLKTQQQKNNVLNYHRLYVPVRMGDNLYTVRLVAEEYKNKITFDKNSIGLFDVIIDKKRPISALKVQKNVQSALAIPQSGRSIGTNESLSTITIHEMLKGVKDTKGESYYQKTDNKTVNKGAYDYINNAIHVFDGADKSTVLHESAHFYLTTLQNLVTSSVLPGEEKAKIQADIKTIEEWASYSKEVMEEYKGTPLEKEFKSYERAVKKGEEGARERFIQERFARGFERYILEGKAPTKELRSVFRRFSKWLKEIYQSLMSLGKIDPPEEIRVIFDKMVATDEEIEKWQLQKKLLAIDKVGINFNQTEEENIKRWEEEIKDSIRERSLSLFMKQYKEGKLSELDEQMETARDLYIKGLVEENEVYKIEQILDSDLFPTALEKKNFLANYGYTKETFEKALMEHGGTSDVRADAYIEDLKKKYVDSMLTPEMIRNEADKKLNSPEGLEKMTAEYSSMMKKRINQYIRQATTAALSLERVTDAKDLTADLKERLGISDTEARIGRAEEKTHKAEVKLQDLREKVRNHIDALKAARKLLDVPVRQLEESIINSMSKQNISKATNWKYWNNRQKSVTTSATREIRKGNWANASYWINEGRKIFKSGSAINYGLWYSISIR</sequence>